<evidence type="ECO:0000256" key="11">
    <source>
        <dbReference type="ARBA" id="ARBA00023136"/>
    </source>
</evidence>
<feature type="transmembrane region" description="Helical" evidence="12">
    <location>
        <begin position="311"/>
        <end position="333"/>
    </location>
</feature>
<dbReference type="InterPro" id="IPR003594">
    <property type="entry name" value="HATPase_dom"/>
</dbReference>
<dbReference type="EC" id="2.7.13.3" evidence="3"/>
<comment type="subcellular location">
    <subcellularLocation>
        <location evidence="2">Cell membrane</location>
        <topology evidence="2">Multi-pass membrane protein</topology>
    </subcellularLocation>
</comment>
<evidence type="ECO:0000256" key="7">
    <source>
        <dbReference type="ARBA" id="ARBA00022741"/>
    </source>
</evidence>
<dbReference type="InterPro" id="IPR005467">
    <property type="entry name" value="His_kinase_dom"/>
</dbReference>
<dbReference type="GO" id="GO:0004673">
    <property type="term" value="F:protein histidine kinase activity"/>
    <property type="evidence" value="ECO:0007669"/>
    <property type="project" value="UniProtKB-EC"/>
</dbReference>
<evidence type="ECO:0000256" key="9">
    <source>
        <dbReference type="ARBA" id="ARBA00022840"/>
    </source>
</evidence>
<evidence type="ECO:0000256" key="6">
    <source>
        <dbReference type="ARBA" id="ARBA00022679"/>
    </source>
</evidence>
<dbReference type="SUPFAM" id="SSF55874">
    <property type="entry name" value="ATPase domain of HSP90 chaperone/DNA topoisomerase II/histidine kinase"/>
    <property type="match status" value="1"/>
</dbReference>
<dbReference type="InterPro" id="IPR003660">
    <property type="entry name" value="HAMP_dom"/>
</dbReference>
<comment type="catalytic activity">
    <reaction evidence="1">
        <text>ATP + protein L-histidine = ADP + protein N-phospho-L-histidine.</text>
        <dbReference type="EC" id="2.7.13.3"/>
    </reaction>
</comment>
<keyword evidence="12" id="KW-1133">Transmembrane helix</keyword>
<keyword evidence="5" id="KW-0597">Phosphoprotein</keyword>
<evidence type="ECO:0000313" key="15">
    <source>
        <dbReference type="EMBL" id="MFC4601570.1"/>
    </source>
</evidence>
<evidence type="ECO:0000259" key="13">
    <source>
        <dbReference type="PROSITE" id="PS50109"/>
    </source>
</evidence>
<gene>
    <name evidence="15" type="ORF">ACFO3S_25255</name>
</gene>
<dbReference type="PANTHER" id="PTHR34220">
    <property type="entry name" value="SENSOR HISTIDINE KINASE YPDA"/>
    <property type="match status" value="1"/>
</dbReference>
<feature type="domain" description="Histidine kinase" evidence="13">
    <location>
        <begin position="495"/>
        <end position="598"/>
    </location>
</feature>
<dbReference type="Proteomes" id="UP001596028">
    <property type="component" value="Unassembled WGS sequence"/>
</dbReference>
<accession>A0ABV9FKQ3</accession>
<evidence type="ECO:0000256" key="12">
    <source>
        <dbReference type="SAM" id="Phobius"/>
    </source>
</evidence>
<evidence type="ECO:0000256" key="2">
    <source>
        <dbReference type="ARBA" id="ARBA00004651"/>
    </source>
</evidence>
<evidence type="ECO:0000259" key="14">
    <source>
        <dbReference type="PROSITE" id="PS50885"/>
    </source>
</evidence>
<keyword evidence="9" id="KW-0067">ATP-binding</keyword>
<feature type="domain" description="HAMP" evidence="14">
    <location>
        <begin position="333"/>
        <end position="385"/>
    </location>
</feature>
<dbReference type="Gene3D" id="3.30.565.10">
    <property type="entry name" value="Histidine kinase-like ATPase, C-terminal domain"/>
    <property type="match status" value="1"/>
</dbReference>
<sequence>MNRSHSAWAIDNWPIATKLIVVYSLLISVAISAVGYLSYSYYSRSLESQIRDYIPQLLGQTSRHLDTYQNELLYVTKAALSKPNNATLLDALEQAGSEGQWPSLRAVIRLHEAIRQLNAEHRAYVRGITLYTTNSGAFYYRQGAGGVWLPHRNYKKEIWFADLEERSPTPLIYGTEQLRDDLDAPYVFKIIQPLRRPGGQEPQGFLEVEGSLEIINTMLLDVNFGPDTRIFVLDQNDRIMYAKGARRVGEDWNADLGLDDRELTRPQRSSFATLDNSRHLVTHTRSGQTGWKVVAVIPVEYLTQGIAQVKWWTLAGVVAGASVAVLAAIWLAYSMTRRLRLLVLGLRDLERNDFQMPIPRITSDEVGRVWGAISKMAGRIHVLINEVYQSKILRQEAEIRSLQSQINPHFLNNSLETLRYLVKSGRTQSAEEGIIALADLFRYHAVRNQEMVSLEVEMAFMKNYLQMQKLRFGEQLQILYDIDERALPIELPGLLFQPLVENAIRYGGDETGLILMTIRIKKTEEHLLISIIDEGRGIHPDRLNAIWSALELDSDQAGSIGLLNVRRRLRLIYKDKGEMFIRSEEGNGTIVTLKLPLA</sequence>
<evidence type="ECO:0000256" key="1">
    <source>
        <dbReference type="ARBA" id="ARBA00000085"/>
    </source>
</evidence>
<keyword evidence="16" id="KW-1185">Reference proteome</keyword>
<keyword evidence="10" id="KW-0902">Two-component regulatory system</keyword>
<reference evidence="16" key="1">
    <citation type="journal article" date="2019" name="Int. J. Syst. Evol. Microbiol.">
        <title>The Global Catalogue of Microorganisms (GCM) 10K type strain sequencing project: providing services to taxonomists for standard genome sequencing and annotation.</title>
        <authorList>
            <consortium name="The Broad Institute Genomics Platform"/>
            <consortium name="The Broad Institute Genome Sequencing Center for Infectious Disease"/>
            <person name="Wu L."/>
            <person name="Ma J."/>
        </authorList>
    </citation>
    <scope>NUCLEOTIDE SEQUENCE [LARGE SCALE GENOMIC DNA]</scope>
    <source>
        <strain evidence="16">CCUG 49571</strain>
    </source>
</reference>
<name>A0ABV9FKQ3_9BACL</name>
<dbReference type="InterPro" id="IPR050640">
    <property type="entry name" value="Bact_2-comp_sensor_kinase"/>
</dbReference>
<evidence type="ECO:0000256" key="3">
    <source>
        <dbReference type="ARBA" id="ARBA00012438"/>
    </source>
</evidence>
<dbReference type="RefSeq" id="WP_378101769.1">
    <property type="nucleotide sequence ID" value="NZ_JBHSEP010000027.1"/>
</dbReference>
<evidence type="ECO:0000256" key="8">
    <source>
        <dbReference type="ARBA" id="ARBA00022777"/>
    </source>
</evidence>
<dbReference type="Gene3D" id="6.10.340.10">
    <property type="match status" value="1"/>
</dbReference>
<evidence type="ECO:0000256" key="5">
    <source>
        <dbReference type="ARBA" id="ARBA00022553"/>
    </source>
</evidence>
<feature type="transmembrane region" description="Helical" evidence="12">
    <location>
        <begin position="20"/>
        <end position="42"/>
    </location>
</feature>
<dbReference type="CDD" id="cd18774">
    <property type="entry name" value="PDC2_HK_sensor"/>
    <property type="match status" value="1"/>
</dbReference>
<organism evidence="15 16">
    <name type="scientific">Cohnella hongkongensis</name>
    <dbReference type="NCBI Taxonomy" id="178337"/>
    <lineage>
        <taxon>Bacteria</taxon>
        <taxon>Bacillati</taxon>
        <taxon>Bacillota</taxon>
        <taxon>Bacilli</taxon>
        <taxon>Bacillales</taxon>
        <taxon>Paenibacillaceae</taxon>
        <taxon>Cohnella</taxon>
    </lineage>
</organism>
<keyword evidence="6 15" id="KW-0808">Transferase</keyword>
<keyword evidence="4" id="KW-1003">Cell membrane</keyword>
<dbReference type="PROSITE" id="PS50109">
    <property type="entry name" value="HIS_KIN"/>
    <property type="match status" value="1"/>
</dbReference>
<evidence type="ECO:0000313" key="16">
    <source>
        <dbReference type="Proteomes" id="UP001596028"/>
    </source>
</evidence>
<evidence type="ECO:0000256" key="10">
    <source>
        <dbReference type="ARBA" id="ARBA00023012"/>
    </source>
</evidence>
<dbReference type="InterPro" id="IPR036890">
    <property type="entry name" value="HATPase_C_sf"/>
</dbReference>
<dbReference type="EMBL" id="JBHSEP010000027">
    <property type="protein sequence ID" value="MFC4601570.1"/>
    <property type="molecule type" value="Genomic_DNA"/>
</dbReference>
<protein>
    <recommendedName>
        <fullName evidence="3">histidine kinase</fullName>
        <ecNumber evidence="3">2.7.13.3</ecNumber>
    </recommendedName>
</protein>
<comment type="caution">
    <text evidence="15">The sequence shown here is derived from an EMBL/GenBank/DDBJ whole genome shotgun (WGS) entry which is preliminary data.</text>
</comment>
<keyword evidence="7" id="KW-0547">Nucleotide-binding</keyword>
<evidence type="ECO:0000256" key="4">
    <source>
        <dbReference type="ARBA" id="ARBA00022475"/>
    </source>
</evidence>
<keyword evidence="8 15" id="KW-0418">Kinase</keyword>
<dbReference type="InterPro" id="IPR010559">
    <property type="entry name" value="Sig_transdc_His_kin_internal"/>
</dbReference>
<dbReference type="PANTHER" id="PTHR34220:SF7">
    <property type="entry name" value="SENSOR HISTIDINE KINASE YPDA"/>
    <property type="match status" value="1"/>
</dbReference>
<dbReference type="PROSITE" id="PS50885">
    <property type="entry name" value="HAMP"/>
    <property type="match status" value="1"/>
</dbReference>
<proteinExistence type="predicted"/>
<dbReference type="Pfam" id="PF02518">
    <property type="entry name" value="HATPase_c"/>
    <property type="match status" value="1"/>
</dbReference>
<dbReference type="Pfam" id="PF06580">
    <property type="entry name" value="His_kinase"/>
    <property type="match status" value="1"/>
</dbReference>
<keyword evidence="11 12" id="KW-0472">Membrane</keyword>
<keyword evidence="12" id="KW-0812">Transmembrane</keyword>